<reference evidence="2" key="1">
    <citation type="submission" date="2021-12" db="EMBL/GenBank/DDBJ databases">
        <authorList>
            <person name="King R."/>
        </authorList>
    </citation>
    <scope>NUCLEOTIDE SEQUENCE</scope>
</reference>
<dbReference type="EMBL" id="OU893339">
    <property type="protein sequence ID" value="CAG9795578.1"/>
    <property type="molecule type" value="Genomic_DNA"/>
</dbReference>
<sequence>MSRRKELNLEKCAQIQRLHKEGKSHVDIARIVKCSYRSVEFAIQRLFVTGPRIGRKDQQLLRESMKNRKKTNSSISNAESSEEIKKSISSRITRRRLTEGGLIRCEDSKKVKVSS</sequence>
<keyword evidence="3" id="KW-1185">Reference proteome</keyword>
<accession>A0A9N9RG02</accession>
<dbReference type="Proteomes" id="UP001153714">
    <property type="component" value="Chromosome 8"/>
</dbReference>
<feature type="region of interest" description="Disordered" evidence="1">
    <location>
        <begin position="62"/>
        <end position="90"/>
    </location>
</feature>
<dbReference type="AlphaFoldDB" id="A0A9N9RG02"/>
<gene>
    <name evidence="2" type="ORF">DIATSA_LOCUS12829</name>
</gene>
<name>A0A9N9RG02_9NEOP</name>
<evidence type="ECO:0000313" key="2">
    <source>
        <dbReference type="EMBL" id="CAG9795578.1"/>
    </source>
</evidence>
<organism evidence="2 3">
    <name type="scientific">Diatraea saccharalis</name>
    <name type="common">sugarcane borer</name>
    <dbReference type="NCBI Taxonomy" id="40085"/>
    <lineage>
        <taxon>Eukaryota</taxon>
        <taxon>Metazoa</taxon>
        <taxon>Ecdysozoa</taxon>
        <taxon>Arthropoda</taxon>
        <taxon>Hexapoda</taxon>
        <taxon>Insecta</taxon>
        <taxon>Pterygota</taxon>
        <taxon>Neoptera</taxon>
        <taxon>Endopterygota</taxon>
        <taxon>Lepidoptera</taxon>
        <taxon>Glossata</taxon>
        <taxon>Ditrysia</taxon>
        <taxon>Pyraloidea</taxon>
        <taxon>Crambidae</taxon>
        <taxon>Crambinae</taxon>
        <taxon>Diatraea</taxon>
    </lineage>
</organism>
<evidence type="ECO:0000256" key="1">
    <source>
        <dbReference type="SAM" id="MobiDB-lite"/>
    </source>
</evidence>
<reference evidence="2" key="2">
    <citation type="submission" date="2022-10" db="EMBL/GenBank/DDBJ databases">
        <authorList>
            <consortium name="ENA_rothamsted_submissions"/>
            <consortium name="culmorum"/>
            <person name="King R."/>
        </authorList>
    </citation>
    <scope>NUCLEOTIDE SEQUENCE</scope>
</reference>
<dbReference type="OrthoDB" id="4843387at2759"/>
<evidence type="ECO:0000313" key="3">
    <source>
        <dbReference type="Proteomes" id="UP001153714"/>
    </source>
</evidence>
<protein>
    <submittedName>
        <fullName evidence="2">Uncharacterized protein</fullName>
    </submittedName>
</protein>
<proteinExistence type="predicted"/>